<reference evidence="1" key="1">
    <citation type="submission" date="2021-01" db="UniProtKB">
        <authorList>
            <consortium name="EnsemblMetazoa"/>
        </authorList>
    </citation>
    <scope>IDENTIFICATION</scope>
</reference>
<evidence type="ECO:0000313" key="1">
    <source>
        <dbReference type="EnsemblMetazoa" id="CLYHEMP009421.1"/>
    </source>
</evidence>
<protein>
    <submittedName>
        <fullName evidence="1">Uncharacterized protein</fullName>
    </submittedName>
</protein>
<name>A0A7M5UE29_9CNID</name>
<accession>A0A7M5UE29</accession>
<proteinExistence type="predicted"/>
<dbReference type="AlphaFoldDB" id="A0A7M5UE29"/>
<organism evidence="1 2">
    <name type="scientific">Clytia hemisphaerica</name>
    <dbReference type="NCBI Taxonomy" id="252671"/>
    <lineage>
        <taxon>Eukaryota</taxon>
        <taxon>Metazoa</taxon>
        <taxon>Cnidaria</taxon>
        <taxon>Hydrozoa</taxon>
        <taxon>Hydroidolina</taxon>
        <taxon>Leptothecata</taxon>
        <taxon>Obeliida</taxon>
        <taxon>Clytiidae</taxon>
        <taxon>Clytia</taxon>
    </lineage>
</organism>
<dbReference type="EnsemblMetazoa" id="CLYHEMT009421.1">
    <property type="protein sequence ID" value="CLYHEMP009421.1"/>
    <property type="gene ID" value="CLYHEMG009421"/>
</dbReference>
<keyword evidence="2" id="KW-1185">Reference proteome</keyword>
<dbReference type="Proteomes" id="UP000594262">
    <property type="component" value="Unplaced"/>
</dbReference>
<evidence type="ECO:0000313" key="2">
    <source>
        <dbReference type="Proteomes" id="UP000594262"/>
    </source>
</evidence>
<sequence length="314" mass="37301">MVWIYPPLQARSIRQQRHNYKQFLTTEMQSMTSPDRSLFAEFLRGFSIMVGREIQTLLIIEQFYFLHEHYYTESSLLLKEIDSVPNTSVVVWCVTFISLCQLNHQYYFGWIPRNRVIIFQNKRANRYVHKALYDLMMNSDYDRYKDYGSLDGHRARSRKLVLRFSIRRRFYASDPLYDYFLSIFSSFSNIQVKMLIDIHAHNRSLYDGFAEFLFHSNRSSKIMSSRLVSKVEFLDMFLQPDPGVLNINIIEHRTGSQIAERGFVFRQLLTLHVFDSISGSPRLRTDGSFIISYEDLSNPMFVRIFIARIKEMMS</sequence>